<dbReference type="InterPro" id="IPR038490">
    <property type="entry name" value="Gingipain_propep_sf"/>
</dbReference>
<dbReference type="GO" id="GO:0004197">
    <property type="term" value="F:cysteine-type endopeptidase activity"/>
    <property type="evidence" value="ECO:0007669"/>
    <property type="project" value="InterPro"/>
</dbReference>
<keyword evidence="1" id="KW-0732">Signal</keyword>
<evidence type="ECO:0000313" key="3">
    <source>
        <dbReference type="EMBL" id="MBU2692348.1"/>
    </source>
</evidence>
<dbReference type="InterPro" id="IPR029031">
    <property type="entry name" value="Gingipain_N_sf"/>
</dbReference>
<dbReference type="InterPro" id="IPR012600">
    <property type="entry name" value="Propeptide_C25"/>
</dbReference>
<dbReference type="EMBL" id="JAHJDP010000087">
    <property type="protein sequence ID" value="MBU2692348.1"/>
    <property type="molecule type" value="Genomic_DNA"/>
</dbReference>
<protein>
    <submittedName>
        <fullName evidence="3">T9SS type A sorting domain-containing protein</fullName>
    </submittedName>
</protein>
<comment type="caution">
    <text evidence="3">The sequence shown here is derived from an EMBL/GenBank/DDBJ whole genome shotgun (WGS) entry which is preliminary data.</text>
</comment>
<dbReference type="Gene3D" id="2.60.40.3800">
    <property type="match status" value="1"/>
</dbReference>
<dbReference type="GO" id="GO:0006508">
    <property type="term" value="P:proteolysis"/>
    <property type="evidence" value="ECO:0007669"/>
    <property type="project" value="InterPro"/>
</dbReference>
<dbReference type="SUPFAM" id="SSF52129">
    <property type="entry name" value="Caspase-like"/>
    <property type="match status" value="1"/>
</dbReference>
<dbReference type="InterPro" id="IPR026444">
    <property type="entry name" value="Secre_tail"/>
</dbReference>
<reference evidence="3" key="1">
    <citation type="submission" date="2021-05" db="EMBL/GenBank/DDBJ databases">
        <title>Energy efficiency and biological interactions define the core microbiome of deep oligotrophic groundwater.</title>
        <authorList>
            <person name="Mehrshad M."/>
            <person name="Lopez-Fernandez M."/>
            <person name="Bell E."/>
            <person name="Bernier-Latmani R."/>
            <person name="Bertilsson S."/>
            <person name="Dopson M."/>
        </authorList>
    </citation>
    <scope>NUCLEOTIDE SEQUENCE</scope>
    <source>
        <strain evidence="3">Modern_marine.mb.64</strain>
    </source>
</reference>
<dbReference type="SUPFAM" id="SSF49464">
    <property type="entry name" value="Carboxypeptidase regulatory domain-like"/>
    <property type="match status" value="1"/>
</dbReference>
<organism evidence="3 4">
    <name type="scientific">Eiseniibacteriota bacterium</name>
    <dbReference type="NCBI Taxonomy" id="2212470"/>
    <lineage>
        <taxon>Bacteria</taxon>
        <taxon>Candidatus Eiseniibacteriota</taxon>
    </lineage>
</organism>
<dbReference type="InterPro" id="IPR025965">
    <property type="entry name" value="FlgD/Vpr_Ig-like"/>
</dbReference>
<dbReference type="Gene3D" id="2.60.40.1120">
    <property type="entry name" value="Carboxypeptidase-like, regulatory domain"/>
    <property type="match status" value="1"/>
</dbReference>
<dbReference type="Proteomes" id="UP000777784">
    <property type="component" value="Unassembled WGS sequence"/>
</dbReference>
<dbReference type="InterPro" id="IPR013783">
    <property type="entry name" value="Ig-like_fold"/>
</dbReference>
<dbReference type="Gene3D" id="2.60.40.4070">
    <property type="match status" value="1"/>
</dbReference>
<dbReference type="Gene3D" id="2.60.40.10">
    <property type="entry name" value="Immunoglobulins"/>
    <property type="match status" value="1"/>
</dbReference>
<dbReference type="Gene3D" id="3.40.50.10390">
    <property type="entry name" value="Gingipain r, domain 1"/>
    <property type="match status" value="1"/>
</dbReference>
<evidence type="ECO:0000256" key="1">
    <source>
        <dbReference type="ARBA" id="ARBA00022729"/>
    </source>
</evidence>
<dbReference type="InterPro" id="IPR008969">
    <property type="entry name" value="CarboxyPept-like_regulatory"/>
</dbReference>
<dbReference type="Pfam" id="PF13860">
    <property type="entry name" value="FlgD_ig"/>
    <property type="match status" value="1"/>
</dbReference>
<dbReference type="InterPro" id="IPR001769">
    <property type="entry name" value="Gingipain"/>
</dbReference>
<feature type="domain" description="MAM" evidence="2">
    <location>
        <begin position="1338"/>
        <end position="1511"/>
    </location>
</feature>
<dbReference type="Pfam" id="PF01364">
    <property type="entry name" value="Peptidase_C25"/>
    <property type="match status" value="1"/>
</dbReference>
<evidence type="ECO:0000259" key="2">
    <source>
        <dbReference type="PROSITE" id="PS50060"/>
    </source>
</evidence>
<dbReference type="InterPro" id="IPR029030">
    <property type="entry name" value="Caspase-like_dom_sf"/>
</dbReference>
<dbReference type="Pfam" id="PF08126">
    <property type="entry name" value="Propeptide_C25"/>
    <property type="match status" value="1"/>
</dbReference>
<dbReference type="InterPro" id="IPR013320">
    <property type="entry name" value="ConA-like_dom_sf"/>
</dbReference>
<sequence>MKSCATFWGGSASCGQKWLTGILTLTGLFLALFAIQGFAEEIPTSELGRTPEIQILHSDDAGVSLRFELIDLVTETATIDGTEWKMLAIPGGDLAGEIGRPALPTFSRLVSIPNQSGVDISVTIEEEETRTGYRVMPMQGNDGDSFAYDAAAYDLDDFGSTAAAMTGDPAILRDQRVVTLTFQPVQYNPAQGIIKVARRIRVDVQFAGVDLRNSLDNTNRRITPSFNKLYRSTILNYVEPDRADIVPGSYLLICPNDAAVINLLQPLIEWRERKGAPVILATTAETGASAANILSYIQTVYASSDPPLEFVCLVGDANGTYAIPTWFESYSGYNGEGDNPYTLLAGGDVLSDIHIGRISIASLSELELIVAKTVGYESEPYMEETDWYKRACLVADTSPSGWSCVTVQQWIKTRLIEMGYTDIDTLWPEPVPPDMITELNKGDTFFSYRGYLGMSSWSSSNAYSLTNGWKMPFCVNITCDTGSFASGTARSEGFLRAGSVNPITPKGGVGSIGTATTGTHTRYNNCMHYGIHHGMLYDELYEMGAALTRGKVEMYINYQLREPTKVQIWSHWNNLMGDPAGEIFTDIPVELSVNHPASLYRGANSLAVSVTAGPLPVADAQVCLLKDGETYIVGYTDGNGEVELPIVTDAAGDLLVTVTKHNCLPYLATVPVTNPTLFVGFESFTIDDDTSGESQGDNNGLPNPGETIELPVQVKNFGTSSAASVTATLTTDDPYITITDGNEAFGTVAGGASVWSADDFDFTIDLGCPHGRVIQFALEVSSGATSWHSLVEVEVISADLQFQDFRVEDGFNGILDPGETAGLRLKIYNGGGITAENAVGTLVSLSPLITVTDAAGTFGSIPAGLAGDNLSDLFEVHADNGAHPGYQAHFLAYMEFSGGMKDTVFAQITVGNRTVGDPIGPDAHGYWAFYNTDVNYTEAPTYNWIEIDPNYGGDGVEISLSDFGEYQDDSKTLDIPFPFMYYGETFTRATVCSNGWMAMGSTYLNNYRNWNIPGAGSPQDMLAVFWDNLYRTGNAAVYQKFDAANHRWIVQWSRMRHFDTGATETFQVLLYDPAHYPTSSGDGEIVYQYETIVNNDSGENYATVGIQNHTQTDGLLYTYANSYPTGAAALAAGRAIRFMPITAEPTGGIAGTVRNDYNNNPIESVNVKLLETGTSWNTTAAGTYSGSAPEGIYTVITTHSSFDPDTTYNVEVILGQQVTVDFYLTDIAAPVITTTQHLTTNDTEGPYEIPVTIEEYTGVTLATLFYRTGGPDWTPVPLTHISGHEYLGEIPGQDYTTYVEYYIYSRDNLGYETYDPAGAPILYYGFLVAPAVQLFMDDLETNQGWTVGAPGDDATTGIWERVDSNAIWEGEYEVQPEDDHTPDPGVLCFVTGNAPEGSAQGTNDVDGGTTTLFSPVIDLSSMSGTANLTYYRWYSCDTGYSTDDVWIVQITDNGTDWVSLENTGTSDRSWRKMDFILNNYVDLTDHIQVKFIASDLGTGGVVEAAVDDFEILFTGTSDVAEEASPAPFLLFQNHPNPASSSTTIRFALDSEGPVHLVLYDIQGRVLRHLIDGNRKAGMQSILWDGRDGSGNKVPSGIYFYRIQTADQSATRKMIFIQ</sequence>
<dbReference type="InterPro" id="IPR000998">
    <property type="entry name" value="MAM_dom"/>
</dbReference>
<dbReference type="Gene3D" id="3.40.50.1460">
    <property type="match status" value="1"/>
</dbReference>
<proteinExistence type="predicted"/>
<dbReference type="GO" id="GO:0016020">
    <property type="term" value="C:membrane"/>
    <property type="evidence" value="ECO:0007669"/>
    <property type="project" value="InterPro"/>
</dbReference>
<name>A0A948WE12_UNCEI</name>
<dbReference type="PROSITE" id="PS50060">
    <property type="entry name" value="MAM_2"/>
    <property type="match status" value="1"/>
</dbReference>
<dbReference type="Pfam" id="PF13620">
    <property type="entry name" value="CarboxypepD_reg"/>
    <property type="match status" value="1"/>
</dbReference>
<dbReference type="SUPFAM" id="SSF49899">
    <property type="entry name" value="Concanavalin A-like lectins/glucanases"/>
    <property type="match status" value="1"/>
</dbReference>
<evidence type="ECO:0000313" key="4">
    <source>
        <dbReference type="Proteomes" id="UP000777784"/>
    </source>
</evidence>
<dbReference type="NCBIfam" id="TIGR04183">
    <property type="entry name" value="Por_Secre_tail"/>
    <property type="match status" value="1"/>
</dbReference>
<accession>A0A948WE12</accession>
<gene>
    <name evidence="3" type="ORF">KJ970_15605</name>
</gene>